<evidence type="ECO:0000313" key="2">
    <source>
        <dbReference type="Proteomes" id="UP001212498"/>
    </source>
</evidence>
<gene>
    <name evidence="1" type="ORF">OUY24_36655</name>
</gene>
<proteinExistence type="predicted"/>
<reference evidence="1 2" key="1">
    <citation type="submission" date="2022-11" db="EMBL/GenBank/DDBJ databases">
        <title>Nonomuraea corallina sp. nov., a new species of the genus Nonomuraea isolated from sea side sediment in Thai sea.</title>
        <authorList>
            <person name="Ngamcharungchit C."/>
            <person name="Matsumoto A."/>
            <person name="Suriyachadkun C."/>
            <person name="Panbangred W."/>
            <person name="Inahashi Y."/>
            <person name="Intra B."/>
        </authorList>
    </citation>
    <scope>NUCLEOTIDE SEQUENCE [LARGE SCALE GENOMIC DNA]</scope>
    <source>
        <strain evidence="1 2">DSM 43553</strain>
    </source>
</reference>
<sequence length="643" mass="67935">MRPRLRDDVRFVECPDGAYVHSDYGACTLRGRHAYAWLGRLAPALTGRHTLDELTSNLSADKQAMVESLVGRLAEHRFVVDDRQARPHGLTGAELRAYAEEIAFIGYALDSPEARFERIRSARLVLAGAGPLLEALVEACVGSGWRYVAVICPEATAAGRAAEAVRRDPRQEIRTLSPAGDALVRAVAGDADVVLQVSADLDDLVATARLAEAGDVVLGQALAGPAEVWLSRVGRPSVTAAESGWHRLAALPAAAPAPSNEDWLTGPVPKVVAAMLALACFSQVTGLDTDRERLLTRVDLRNLDTLPHRFLARPRAGTRPGGGPEAIRDRAAELATATPIEAESLLGRTPELVDSRLGLLGMLDEQALAQSPLAVCGATVSDPFGALPGWAPPPQVFGWGPDQRTARLRCLLAALATYGLLTVDPSADPEATIWGVELPEGRPVELPEGRPRPVPVSDLRLTGFGTPCPPVGTGAGLSWPEALSAGLRARCEHLLAGTLEAGGRGAPVGPTEDPVAEALLRQLVLAGETPEVSDHTAVLGVPAISLTVPGQDPIVSVAATAPAALRDGLERLLLRWQSRTAGQPAYAEARPFWPPDGDPSEAVRRMARGLRRLGKTPVAVPLDGDPEAARLLPFVTHVALLDD</sequence>
<organism evidence="1 2">
    <name type="scientific">Nonomuraea ferruginea</name>
    <dbReference type="NCBI Taxonomy" id="46174"/>
    <lineage>
        <taxon>Bacteria</taxon>
        <taxon>Bacillati</taxon>
        <taxon>Actinomycetota</taxon>
        <taxon>Actinomycetes</taxon>
        <taxon>Streptosporangiales</taxon>
        <taxon>Streptosporangiaceae</taxon>
        <taxon>Nonomuraea</taxon>
    </lineage>
</organism>
<dbReference type="EMBL" id="JAPNUD010000178">
    <property type="protein sequence ID" value="MDA0646190.1"/>
    <property type="molecule type" value="Genomic_DNA"/>
</dbReference>
<evidence type="ECO:0008006" key="3">
    <source>
        <dbReference type="Google" id="ProtNLM"/>
    </source>
</evidence>
<protein>
    <recommendedName>
        <fullName evidence="3">Thiazole-containing bacteriocin maturation protein</fullName>
    </recommendedName>
</protein>
<evidence type="ECO:0000313" key="1">
    <source>
        <dbReference type="EMBL" id="MDA0646190.1"/>
    </source>
</evidence>
<dbReference type="Gene3D" id="3.90.930.60">
    <property type="match status" value="1"/>
</dbReference>
<dbReference type="Proteomes" id="UP001212498">
    <property type="component" value="Unassembled WGS sequence"/>
</dbReference>
<keyword evidence="2" id="KW-1185">Reference proteome</keyword>
<comment type="caution">
    <text evidence="1">The sequence shown here is derived from an EMBL/GenBank/DDBJ whole genome shotgun (WGS) entry which is preliminary data.</text>
</comment>
<dbReference type="RefSeq" id="WP_271279583.1">
    <property type="nucleotide sequence ID" value="NZ_BAABFD010000010.1"/>
</dbReference>
<name>A0ABT4TAL7_9ACTN</name>
<accession>A0ABT4TAL7</accession>